<dbReference type="AlphaFoldDB" id="A0A2T3K9Z3"/>
<proteinExistence type="predicted"/>
<dbReference type="Proteomes" id="UP000241426">
    <property type="component" value="Unassembled WGS sequence"/>
</dbReference>
<comment type="caution">
    <text evidence="1">The sequence shown here is derived from an EMBL/GenBank/DDBJ whole genome shotgun (WGS) entry which is preliminary data.</text>
</comment>
<accession>A0A2T3K9Z3</accession>
<protein>
    <submittedName>
        <fullName evidence="1">Uncharacterized protein</fullName>
    </submittedName>
</protein>
<gene>
    <name evidence="1" type="ORF">C9J27_26050</name>
</gene>
<dbReference type="EMBL" id="PYNF01000065">
    <property type="protein sequence ID" value="PSU87601.1"/>
    <property type="molecule type" value="Genomic_DNA"/>
</dbReference>
<evidence type="ECO:0000313" key="2">
    <source>
        <dbReference type="Proteomes" id="UP000241426"/>
    </source>
</evidence>
<organism evidence="1 2">
    <name type="scientific">Photobacterium kishitanii</name>
    <dbReference type="NCBI Taxonomy" id="318456"/>
    <lineage>
        <taxon>Bacteria</taxon>
        <taxon>Pseudomonadati</taxon>
        <taxon>Pseudomonadota</taxon>
        <taxon>Gammaproteobacteria</taxon>
        <taxon>Vibrionales</taxon>
        <taxon>Vibrionaceae</taxon>
        <taxon>Photobacterium</taxon>
    </lineage>
</organism>
<evidence type="ECO:0000313" key="1">
    <source>
        <dbReference type="EMBL" id="PSU87601.1"/>
    </source>
</evidence>
<name>A0A2T3K9Z3_9GAMM</name>
<reference evidence="1 2" key="1">
    <citation type="submission" date="2018-01" db="EMBL/GenBank/DDBJ databases">
        <title>Whole genome sequencing of Histamine producing bacteria.</title>
        <authorList>
            <person name="Butler K."/>
        </authorList>
    </citation>
    <scope>NUCLEOTIDE SEQUENCE [LARGE SCALE GENOMIC DNA]</scope>
    <source>
        <strain evidence="1 2">FS-7.2</strain>
    </source>
</reference>
<sequence length="60" mass="7021">MNVVISGKLKRSMTNDRLLVRDKIKKESQIILLRTKQRVLLGKKNKSFDIISTYKNFNAK</sequence>